<dbReference type="EMBL" id="BOMI01000108">
    <property type="protein sequence ID" value="GID76804.1"/>
    <property type="molecule type" value="Genomic_DNA"/>
</dbReference>
<dbReference type="InterPro" id="IPR029058">
    <property type="entry name" value="AB_hydrolase_fold"/>
</dbReference>
<organism evidence="7 8">
    <name type="scientific">Paractinoplanes deccanensis</name>
    <dbReference type="NCBI Taxonomy" id="113561"/>
    <lineage>
        <taxon>Bacteria</taxon>
        <taxon>Bacillati</taxon>
        <taxon>Actinomycetota</taxon>
        <taxon>Actinomycetes</taxon>
        <taxon>Micromonosporales</taxon>
        <taxon>Micromonosporaceae</taxon>
        <taxon>Paractinoplanes</taxon>
    </lineage>
</organism>
<feature type="chain" id="PRO_5045787368" evidence="4">
    <location>
        <begin position="20"/>
        <end position="486"/>
    </location>
</feature>
<feature type="signal peptide" evidence="4">
    <location>
        <begin position="1"/>
        <end position="19"/>
    </location>
</feature>
<feature type="domain" description="AB hydrolase-1" evidence="5">
    <location>
        <begin position="81"/>
        <end position="250"/>
    </location>
</feature>
<evidence type="ECO:0000256" key="1">
    <source>
        <dbReference type="ARBA" id="ARBA00010088"/>
    </source>
</evidence>
<evidence type="ECO:0000256" key="4">
    <source>
        <dbReference type="SAM" id="SignalP"/>
    </source>
</evidence>
<keyword evidence="3 7" id="KW-0378">Hydrolase</keyword>
<sequence>MRRATAGCLALLGTLAVGAHTAAGHTAPELLWADCGDGFQCADARVPLDYDDPRGPTITIALIRKPAADAAHRIGSLFQLPGGPAQSGVRVLRDSPPQLLALLARFDVIGFDQRGTGASRPAVDCHATPPSFFARPDAVEPHAYAAAARAYGLSCLRHNRTILPHMSTANVARDVDLLRRAVGDERLTAIGISYGTDIGATYASMFPGRVRAMVLGSADDVRTGRDHPVDAGEEQSAAFEGELDRFFARCAAAGPRCGFGGTDPEDAFDTLLARLDGQPLPTGDPAHRRLSGDDVREAALAAMYTPRRWRDFATALTAATDGRPSAMLDFLAEQNDFGSYDQRFAVLAVDQRFPRGPVAGYVRDSVHAYRMFPHFWWVNGLVNLNLAQWPVEDADAFRGRIHHPGQAAPILVISNTHDPATPYAGARQLVTDLGNARLLTHQADGHASLTSGNPCLVGPALAYLTDGATLPPAGTTCRDDTDPFAS</sequence>
<dbReference type="Gene3D" id="3.40.50.1820">
    <property type="entry name" value="alpha/beta hydrolase"/>
    <property type="match status" value="1"/>
</dbReference>
<dbReference type="Pfam" id="PF08386">
    <property type="entry name" value="Abhydrolase_4"/>
    <property type="match status" value="1"/>
</dbReference>
<keyword evidence="8" id="KW-1185">Reference proteome</keyword>
<dbReference type="PANTHER" id="PTHR43248:SF29">
    <property type="entry name" value="TRIPEPTIDYL AMINOPEPTIDASE"/>
    <property type="match status" value="1"/>
</dbReference>
<comment type="similarity">
    <text evidence="1">Belongs to the peptidase S33 family.</text>
</comment>
<dbReference type="InterPro" id="IPR013595">
    <property type="entry name" value="Pept_S33_TAP-like_C"/>
</dbReference>
<name>A0ABQ3Y9X5_9ACTN</name>
<accession>A0ABQ3Y9X5</accession>
<dbReference type="Proteomes" id="UP000609879">
    <property type="component" value="Unassembled WGS sequence"/>
</dbReference>
<dbReference type="PANTHER" id="PTHR43248">
    <property type="entry name" value="2-SUCCINYL-6-HYDROXY-2,4-CYCLOHEXADIENE-1-CARBOXYLATE SYNTHASE"/>
    <property type="match status" value="1"/>
</dbReference>
<protein>
    <submittedName>
        <fullName evidence="7">Hydrolase</fullName>
    </submittedName>
</protein>
<evidence type="ECO:0000259" key="6">
    <source>
        <dbReference type="Pfam" id="PF08386"/>
    </source>
</evidence>
<reference evidence="7 8" key="1">
    <citation type="submission" date="2021-01" db="EMBL/GenBank/DDBJ databases">
        <title>Whole genome shotgun sequence of Actinoplanes deccanensis NBRC 13994.</title>
        <authorList>
            <person name="Komaki H."/>
            <person name="Tamura T."/>
        </authorList>
    </citation>
    <scope>NUCLEOTIDE SEQUENCE [LARGE SCALE GENOMIC DNA]</scope>
    <source>
        <strain evidence="7 8">NBRC 13994</strain>
    </source>
</reference>
<dbReference type="InterPro" id="IPR000073">
    <property type="entry name" value="AB_hydrolase_1"/>
</dbReference>
<dbReference type="Pfam" id="PF00561">
    <property type="entry name" value="Abhydrolase_1"/>
    <property type="match status" value="1"/>
</dbReference>
<gene>
    <name evidence="7" type="ORF">Ade02nite_54450</name>
</gene>
<comment type="caution">
    <text evidence="7">The sequence shown here is derived from an EMBL/GenBank/DDBJ whole genome shotgun (WGS) entry which is preliminary data.</text>
</comment>
<dbReference type="SUPFAM" id="SSF53474">
    <property type="entry name" value="alpha/beta-Hydrolases"/>
    <property type="match status" value="1"/>
</dbReference>
<dbReference type="InterPro" id="IPR051601">
    <property type="entry name" value="Serine_prot/Carboxylest_S33"/>
</dbReference>
<evidence type="ECO:0000256" key="2">
    <source>
        <dbReference type="ARBA" id="ARBA00022729"/>
    </source>
</evidence>
<evidence type="ECO:0000313" key="7">
    <source>
        <dbReference type="EMBL" id="GID76804.1"/>
    </source>
</evidence>
<evidence type="ECO:0000259" key="5">
    <source>
        <dbReference type="Pfam" id="PF00561"/>
    </source>
</evidence>
<evidence type="ECO:0000313" key="8">
    <source>
        <dbReference type="Proteomes" id="UP000609879"/>
    </source>
</evidence>
<proteinExistence type="inferred from homology"/>
<keyword evidence="2 4" id="KW-0732">Signal</keyword>
<feature type="domain" description="Peptidase S33 tripeptidyl aminopeptidase-like C-terminal" evidence="6">
    <location>
        <begin position="387"/>
        <end position="477"/>
    </location>
</feature>
<dbReference type="GO" id="GO:0016787">
    <property type="term" value="F:hydrolase activity"/>
    <property type="evidence" value="ECO:0007669"/>
    <property type="project" value="UniProtKB-KW"/>
</dbReference>
<evidence type="ECO:0000256" key="3">
    <source>
        <dbReference type="ARBA" id="ARBA00022801"/>
    </source>
</evidence>